<dbReference type="Pfam" id="PF08892">
    <property type="entry name" value="YqcI_YcgG"/>
    <property type="match status" value="1"/>
</dbReference>
<dbReference type="PANTHER" id="PTHR40045">
    <property type="entry name" value="YCGG FAMILY PROTEIN"/>
    <property type="match status" value="1"/>
</dbReference>
<dbReference type="OrthoDB" id="112290at2"/>
<dbReference type="AlphaFoldDB" id="A0A410X3D9"/>
<protein>
    <submittedName>
        <fullName evidence="2">YqcI/YcgG family protein</fullName>
    </submittedName>
</protein>
<evidence type="ECO:0000313" key="2">
    <source>
        <dbReference type="EMBL" id="QAV21107.1"/>
    </source>
</evidence>
<reference evidence="2 3" key="1">
    <citation type="submission" date="2018-01" db="EMBL/GenBank/DDBJ databases">
        <title>The whole genome sequencing and assembly of Paenibacillus chitinolyticus KCCM 41400 strain.</title>
        <authorList>
            <person name="Kim J.-Y."/>
            <person name="Park M.-K."/>
            <person name="Lee Y.-J."/>
            <person name="Yi H."/>
            <person name="Bahn Y.-S."/>
            <person name="Kim J.F."/>
            <person name="Lee D.-W."/>
        </authorList>
    </citation>
    <scope>NUCLEOTIDE SEQUENCE [LARGE SCALE GENOMIC DNA]</scope>
    <source>
        <strain evidence="2 3">KCCM 41400</strain>
    </source>
</reference>
<name>A0A410X3D9_9BACL</name>
<dbReference type="RefSeq" id="WP_042235365.1">
    <property type="nucleotide sequence ID" value="NZ_CP026520.1"/>
</dbReference>
<gene>
    <name evidence="1" type="ORF">M5X16_13095</name>
    <name evidence="2" type="ORF">PC41400_26900</name>
</gene>
<keyword evidence="4" id="KW-1185">Reference proteome</keyword>
<reference evidence="1 4" key="2">
    <citation type="submission" date="2022-05" db="EMBL/GenBank/DDBJ databases">
        <title>Genome Sequencing of Bee-Associated Microbes.</title>
        <authorList>
            <person name="Dunlap C."/>
        </authorList>
    </citation>
    <scope>NUCLEOTIDE SEQUENCE [LARGE SCALE GENOMIC DNA]</scope>
    <source>
        <strain evidence="1 4">NRRL B-23120</strain>
    </source>
</reference>
<evidence type="ECO:0000313" key="3">
    <source>
        <dbReference type="Proteomes" id="UP000288943"/>
    </source>
</evidence>
<dbReference type="GeneID" id="95378424"/>
<accession>A0A410X3D9</accession>
<sequence length="254" mass="29342">MAELRSKIWIEEHGMELPEWQRTAFGEFAAMIAGPENKYPCVPGHQGYVTNNLRYGFAPDPRTAQAVSDTAELLNAYGSCSRETGKYASLVIFFETPEDLKKHADVLEYETLFWSLLKRLHDKDTAPWPENIPQDPAKPEWEFCFAGQAYFAFCATPAHGQRKSRHFSSFLVAFQPRWVFNEINDTTAFGRNISKIIRDKLADYDDVPVHPSLKWYGQPDNQEWKQYFLRDDETAPSRCPFMAMKNQLQKNAPF</sequence>
<evidence type="ECO:0000313" key="4">
    <source>
        <dbReference type="Proteomes" id="UP001527202"/>
    </source>
</evidence>
<dbReference type="Proteomes" id="UP001527202">
    <property type="component" value="Unassembled WGS sequence"/>
</dbReference>
<dbReference type="KEGG" id="pchi:PC41400_26900"/>
<evidence type="ECO:0000313" key="1">
    <source>
        <dbReference type="EMBL" id="MCY9596711.1"/>
    </source>
</evidence>
<organism evidence="2 3">
    <name type="scientific">Paenibacillus chitinolyticus</name>
    <dbReference type="NCBI Taxonomy" id="79263"/>
    <lineage>
        <taxon>Bacteria</taxon>
        <taxon>Bacillati</taxon>
        <taxon>Bacillota</taxon>
        <taxon>Bacilli</taxon>
        <taxon>Bacillales</taxon>
        <taxon>Paenibacillaceae</taxon>
        <taxon>Paenibacillus</taxon>
    </lineage>
</organism>
<dbReference type="Proteomes" id="UP000288943">
    <property type="component" value="Chromosome"/>
</dbReference>
<dbReference type="InterPro" id="IPR014988">
    <property type="entry name" value="Uncharacterised_YqcI/YcgG"/>
</dbReference>
<dbReference type="EMBL" id="JAMDMJ010000014">
    <property type="protein sequence ID" value="MCY9596711.1"/>
    <property type="molecule type" value="Genomic_DNA"/>
</dbReference>
<dbReference type="PANTHER" id="PTHR40045:SF1">
    <property type="entry name" value="YQCI_YCGG FAMILY PROTEIN"/>
    <property type="match status" value="1"/>
</dbReference>
<proteinExistence type="predicted"/>
<dbReference type="EMBL" id="CP026520">
    <property type="protein sequence ID" value="QAV21107.1"/>
    <property type="molecule type" value="Genomic_DNA"/>
</dbReference>